<dbReference type="Proteomes" id="UP001221142">
    <property type="component" value="Unassembled WGS sequence"/>
</dbReference>
<evidence type="ECO:0008006" key="3">
    <source>
        <dbReference type="Google" id="ProtNLM"/>
    </source>
</evidence>
<reference evidence="1" key="1">
    <citation type="submission" date="2023-03" db="EMBL/GenBank/DDBJ databases">
        <title>Massive genome expansion in bonnet fungi (Mycena s.s.) driven by repeated elements and novel gene families across ecological guilds.</title>
        <authorList>
            <consortium name="Lawrence Berkeley National Laboratory"/>
            <person name="Harder C.B."/>
            <person name="Miyauchi S."/>
            <person name="Viragh M."/>
            <person name="Kuo A."/>
            <person name="Thoen E."/>
            <person name="Andreopoulos B."/>
            <person name="Lu D."/>
            <person name="Skrede I."/>
            <person name="Drula E."/>
            <person name="Henrissat B."/>
            <person name="Morin E."/>
            <person name="Kohler A."/>
            <person name="Barry K."/>
            <person name="LaButti K."/>
            <person name="Morin E."/>
            <person name="Salamov A."/>
            <person name="Lipzen A."/>
            <person name="Mereny Z."/>
            <person name="Hegedus B."/>
            <person name="Baldrian P."/>
            <person name="Stursova M."/>
            <person name="Weitz H."/>
            <person name="Taylor A."/>
            <person name="Grigoriev I.V."/>
            <person name="Nagy L.G."/>
            <person name="Martin F."/>
            <person name="Kauserud H."/>
        </authorList>
    </citation>
    <scope>NUCLEOTIDE SEQUENCE</scope>
    <source>
        <strain evidence="1">9284</strain>
    </source>
</reference>
<protein>
    <recommendedName>
        <fullName evidence="3">F-box domain-containing protein</fullName>
    </recommendedName>
</protein>
<dbReference type="AlphaFoldDB" id="A0AAD7FAW5"/>
<dbReference type="InterPro" id="IPR032675">
    <property type="entry name" value="LRR_dom_sf"/>
</dbReference>
<evidence type="ECO:0000313" key="2">
    <source>
        <dbReference type="Proteomes" id="UP001221142"/>
    </source>
</evidence>
<accession>A0AAD7FAW5</accession>
<organism evidence="1 2">
    <name type="scientific">Roridomyces roridus</name>
    <dbReference type="NCBI Taxonomy" id="1738132"/>
    <lineage>
        <taxon>Eukaryota</taxon>
        <taxon>Fungi</taxon>
        <taxon>Dikarya</taxon>
        <taxon>Basidiomycota</taxon>
        <taxon>Agaricomycotina</taxon>
        <taxon>Agaricomycetes</taxon>
        <taxon>Agaricomycetidae</taxon>
        <taxon>Agaricales</taxon>
        <taxon>Marasmiineae</taxon>
        <taxon>Mycenaceae</taxon>
        <taxon>Roridomyces</taxon>
    </lineage>
</organism>
<dbReference type="EMBL" id="JARKIF010000029">
    <property type="protein sequence ID" value="KAJ7613026.1"/>
    <property type="molecule type" value="Genomic_DNA"/>
</dbReference>
<keyword evidence="2" id="KW-1185">Reference proteome</keyword>
<dbReference type="SUPFAM" id="SSF52047">
    <property type="entry name" value="RNI-like"/>
    <property type="match status" value="1"/>
</dbReference>
<proteinExistence type="predicted"/>
<evidence type="ECO:0000313" key="1">
    <source>
        <dbReference type="EMBL" id="KAJ7613026.1"/>
    </source>
</evidence>
<sequence length="338" mass="38373">MARLPLAEISSDILLQSIPTSPTWDSLWVLLRVCRAWNNLALATPFLWSTITDDGISWTRFADVLQIWLARAGGLPLSLIFPNITWNVFLRRTFQALEAQIPRIERMELSPLHDEDFTGMKYPFMGLTSLTVGQSNVSPDLCVQLLRRAPNLVHLDLYDVGFYAASIPTHLTHFTLQRLHFGRQLLTLPALQSLVLCRYHITEANLLDFLTRSAPPLRHLNLRLKTEDVRSEGIRACLRLVPCLTQLEIMLPDSPHSSFDLWTHSPDLLPLLQNLTIEEFYDHGSEAYARVVNFLAKRRDSLRSLRLIVPVPAQVLDDAVAAALRVPRDDGMDKASVR</sequence>
<comment type="caution">
    <text evidence="1">The sequence shown here is derived from an EMBL/GenBank/DDBJ whole genome shotgun (WGS) entry which is preliminary data.</text>
</comment>
<gene>
    <name evidence="1" type="ORF">FB45DRAFT_1112688</name>
</gene>
<dbReference type="Gene3D" id="3.80.10.10">
    <property type="entry name" value="Ribonuclease Inhibitor"/>
    <property type="match status" value="1"/>
</dbReference>
<name>A0AAD7FAW5_9AGAR</name>